<reference evidence="2 3" key="1">
    <citation type="submission" date="2017-12" db="EMBL/GenBank/DDBJ databases">
        <title>The genome sequence of Caulobacter flavus CGMCC1 15093.</title>
        <authorList>
            <person name="Gao J."/>
            <person name="Mao X."/>
            <person name="Sun J."/>
        </authorList>
    </citation>
    <scope>NUCLEOTIDE SEQUENCE [LARGE SCALE GENOMIC DNA]</scope>
    <source>
        <strain evidence="2 3">CGMCC1 15093</strain>
    </source>
</reference>
<proteinExistence type="predicted"/>
<organism evidence="2 3">
    <name type="scientific">Caulobacter flavus</name>
    <dbReference type="NCBI Taxonomy" id="1679497"/>
    <lineage>
        <taxon>Bacteria</taxon>
        <taxon>Pseudomonadati</taxon>
        <taxon>Pseudomonadota</taxon>
        <taxon>Alphaproteobacteria</taxon>
        <taxon>Caulobacterales</taxon>
        <taxon>Caulobacteraceae</taxon>
        <taxon>Caulobacter</taxon>
    </lineage>
</organism>
<evidence type="ECO:0000313" key="1">
    <source>
        <dbReference type="EMBL" id="AYV49250.1"/>
    </source>
</evidence>
<sequence length="119" mass="13003">MKDPILLSDLVDKSEYFLAREAIAIVHPLEGGIGVQIWDDTGLNHGVAGKFDDEVVSIDDGNFIAANGQFTLGGQAYSGFLMINPASIVRFAHKPENRTHLRLRGGYSVDVSRLELIYG</sequence>
<evidence type="ECO:0000313" key="3">
    <source>
        <dbReference type="Proteomes" id="UP000234483"/>
    </source>
</evidence>
<gene>
    <name evidence="1" type="ORF">C1707_25045</name>
    <name evidence="2" type="ORF">CFHF_13100</name>
</gene>
<dbReference type="EMBL" id="CP026100">
    <property type="protein sequence ID" value="AYV49250.1"/>
    <property type="molecule type" value="Genomic_DNA"/>
</dbReference>
<reference evidence="1 4" key="2">
    <citation type="submission" date="2018-01" db="EMBL/GenBank/DDBJ databases">
        <title>Complete genome sequence of Caulobacter flavus RHGG3.</title>
        <authorList>
            <person name="Yang E."/>
        </authorList>
    </citation>
    <scope>NUCLEOTIDE SEQUENCE [LARGE SCALE GENOMIC DNA]</scope>
    <source>
        <strain evidence="1 4">RHGG3</strain>
    </source>
</reference>
<dbReference type="RefSeq" id="WP_101713434.1">
    <property type="nucleotide sequence ID" value="NZ_CP026100.1"/>
</dbReference>
<dbReference type="Proteomes" id="UP000281192">
    <property type="component" value="Chromosome"/>
</dbReference>
<evidence type="ECO:0000313" key="4">
    <source>
        <dbReference type="Proteomes" id="UP000281192"/>
    </source>
</evidence>
<dbReference type="KEGG" id="cfh:C1707_25045"/>
<name>A0A2N5CTD1_9CAUL</name>
<keyword evidence="4" id="KW-1185">Reference proteome</keyword>
<protein>
    <submittedName>
        <fullName evidence="2">Uncharacterized protein</fullName>
    </submittedName>
</protein>
<dbReference type="Proteomes" id="UP000234483">
    <property type="component" value="Unassembled WGS sequence"/>
</dbReference>
<accession>A0A2N5CTD1</accession>
<dbReference type="EMBL" id="PJRQ01000024">
    <property type="protein sequence ID" value="PLR14896.1"/>
    <property type="molecule type" value="Genomic_DNA"/>
</dbReference>
<evidence type="ECO:0000313" key="2">
    <source>
        <dbReference type="EMBL" id="PLR14896.1"/>
    </source>
</evidence>
<dbReference type="AlphaFoldDB" id="A0A2N5CTD1"/>